<dbReference type="Proteomes" id="UP000192596">
    <property type="component" value="Unassembled WGS sequence"/>
</dbReference>
<dbReference type="AlphaFoldDB" id="A0A1V8TVE4"/>
<gene>
    <name evidence="3" type="ORF">B0A48_00676</name>
</gene>
<feature type="compositionally biased region" description="Low complexity" evidence="2">
    <location>
        <begin position="9"/>
        <end position="24"/>
    </location>
</feature>
<feature type="compositionally biased region" description="Basic and acidic residues" evidence="2">
    <location>
        <begin position="355"/>
        <end position="365"/>
    </location>
</feature>
<feature type="coiled-coil region" evidence="1">
    <location>
        <begin position="229"/>
        <end position="259"/>
    </location>
</feature>
<feature type="region of interest" description="Disordered" evidence="2">
    <location>
        <begin position="335"/>
        <end position="450"/>
    </location>
</feature>
<protein>
    <submittedName>
        <fullName evidence="3">Uncharacterized protein</fullName>
    </submittedName>
</protein>
<sequence length="523" mass="58076">MADIKETAEAPATATTHDTTAQAESQGQQDATPDTITTDKELQQTYPWCKVFIDKTTSPCGQDYCFMNLVTNERTEKEPGEQFWLWDYTNQAVHASGLQQPTDPKILAEEAEEAYDQTAPLHYDEPKPKTFAYQGYNPRIHGSYDATKYYDAWHQWLKYSERLAKSTTAQQTLENVDYGAAAGFNSRTGGFQREDVTAERHNDYNKSGRQMEAFFDAQAAANMNSGKSLKAERQAVKYSKEEIKEMNAKRKEKKNAKRMAFLKSSPTEHHAQLILPAHAQLPSNGHGSANPLIADLTPPVIALAGLGSEVKTDLPCAILVVDKTEATVPVSSIARSTANEEAAAETNPSPADAVPKPEPEAKAEHPLNIPAADAPNAGMSADSKELLPPKDRAAPETTPPLAPPPRSTPSSQAIPTPLPPRRKLRSRASRLDLELSRLPTNPPRIEGDRRMPPEVLREDDWRQERLVWSRVRPRYRRDRYFWSDDEQEPWYVEEEYVSGGLGDGACDGKCGVEGMMWNGVGDA</sequence>
<evidence type="ECO:0000256" key="1">
    <source>
        <dbReference type="SAM" id="Coils"/>
    </source>
</evidence>
<reference evidence="4" key="1">
    <citation type="submission" date="2017-03" db="EMBL/GenBank/DDBJ databases">
        <title>Genomes of endolithic fungi from Antarctica.</title>
        <authorList>
            <person name="Coleine C."/>
            <person name="Masonjones S."/>
            <person name="Stajich J.E."/>
        </authorList>
    </citation>
    <scope>NUCLEOTIDE SEQUENCE [LARGE SCALE GENOMIC DNA]</scope>
    <source>
        <strain evidence="4">CCFEE 5527</strain>
    </source>
</reference>
<feature type="compositionally biased region" description="Pro residues" evidence="2">
    <location>
        <begin position="397"/>
        <end position="407"/>
    </location>
</feature>
<dbReference type="OrthoDB" id="2444812at2759"/>
<feature type="region of interest" description="Disordered" evidence="2">
    <location>
        <begin position="1"/>
        <end position="34"/>
    </location>
</feature>
<dbReference type="InParanoid" id="A0A1V8TVE4"/>
<evidence type="ECO:0000313" key="3">
    <source>
        <dbReference type="EMBL" id="OQO15293.1"/>
    </source>
</evidence>
<evidence type="ECO:0000256" key="2">
    <source>
        <dbReference type="SAM" id="MobiDB-lite"/>
    </source>
</evidence>
<feature type="compositionally biased region" description="Basic and acidic residues" evidence="2">
    <location>
        <begin position="382"/>
        <end position="394"/>
    </location>
</feature>
<evidence type="ECO:0000313" key="4">
    <source>
        <dbReference type="Proteomes" id="UP000192596"/>
    </source>
</evidence>
<keyword evidence="1" id="KW-0175">Coiled coil</keyword>
<accession>A0A1V8TVE4</accession>
<keyword evidence="4" id="KW-1185">Reference proteome</keyword>
<dbReference type="EMBL" id="NAJO01000001">
    <property type="protein sequence ID" value="OQO15293.1"/>
    <property type="molecule type" value="Genomic_DNA"/>
</dbReference>
<comment type="caution">
    <text evidence="3">The sequence shown here is derived from an EMBL/GenBank/DDBJ whole genome shotgun (WGS) entry which is preliminary data.</text>
</comment>
<organism evidence="3 4">
    <name type="scientific">Cryoendolithus antarcticus</name>
    <dbReference type="NCBI Taxonomy" id="1507870"/>
    <lineage>
        <taxon>Eukaryota</taxon>
        <taxon>Fungi</taxon>
        <taxon>Dikarya</taxon>
        <taxon>Ascomycota</taxon>
        <taxon>Pezizomycotina</taxon>
        <taxon>Dothideomycetes</taxon>
        <taxon>Dothideomycetidae</taxon>
        <taxon>Cladosporiales</taxon>
        <taxon>Cladosporiaceae</taxon>
        <taxon>Cryoendolithus</taxon>
    </lineage>
</organism>
<feature type="compositionally biased region" description="Polar residues" evidence="2">
    <location>
        <begin position="25"/>
        <end position="34"/>
    </location>
</feature>
<name>A0A1V8TVE4_9PEZI</name>
<feature type="compositionally biased region" description="Low complexity" evidence="2">
    <location>
        <begin position="336"/>
        <end position="354"/>
    </location>
</feature>
<proteinExistence type="predicted"/>